<evidence type="ECO:0000256" key="3">
    <source>
        <dbReference type="ARBA" id="ARBA00005582"/>
    </source>
</evidence>
<keyword evidence="4" id="KW-0479">Metal-binding</keyword>
<reference evidence="9" key="2">
    <citation type="submission" date="2017-10" db="EMBL/GenBank/DDBJ databases">
        <title>Ladona fulva Genome sequencing and assembly.</title>
        <authorList>
            <person name="Murali S."/>
            <person name="Richards S."/>
            <person name="Bandaranaike D."/>
            <person name="Bellair M."/>
            <person name="Blankenburg K."/>
            <person name="Chao H."/>
            <person name="Dinh H."/>
            <person name="Doddapaneni H."/>
            <person name="Dugan-Rocha S."/>
            <person name="Elkadiri S."/>
            <person name="Gnanaolivu R."/>
            <person name="Hernandez B."/>
            <person name="Skinner E."/>
            <person name="Javaid M."/>
            <person name="Lee S."/>
            <person name="Li M."/>
            <person name="Ming W."/>
            <person name="Munidasa M."/>
            <person name="Muniz J."/>
            <person name="Nguyen L."/>
            <person name="Hughes D."/>
            <person name="Osuji N."/>
            <person name="Pu L.-L."/>
            <person name="Puazo M."/>
            <person name="Qu C."/>
            <person name="Quiroz J."/>
            <person name="Raj R."/>
            <person name="Weissenberger G."/>
            <person name="Xin Y."/>
            <person name="Zou X."/>
            <person name="Han Y."/>
            <person name="Worley K."/>
            <person name="Muzny D."/>
            <person name="Gibbs R."/>
        </authorList>
    </citation>
    <scope>NUCLEOTIDE SEQUENCE</scope>
    <source>
        <strain evidence="9">Sampled in the wild</strain>
    </source>
</reference>
<evidence type="ECO:0000256" key="1">
    <source>
        <dbReference type="ARBA" id="ARBA00001936"/>
    </source>
</evidence>
<evidence type="ECO:0000256" key="7">
    <source>
        <dbReference type="ARBA" id="ARBA00023211"/>
    </source>
</evidence>
<dbReference type="EMBL" id="KZ308513">
    <property type="protein sequence ID" value="KAG8230802.1"/>
    <property type="molecule type" value="Genomic_DNA"/>
</dbReference>
<dbReference type="InterPro" id="IPR000086">
    <property type="entry name" value="NUDIX_hydrolase_dom"/>
</dbReference>
<dbReference type="SUPFAM" id="SSF55811">
    <property type="entry name" value="Nudix"/>
    <property type="match status" value="1"/>
</dbReference>
<comment type="caution">
    <text evidence="9">The sequence shown here is derived from an EMBL/GenBank/DDBJ whole genome shotgun (WGS) entry which is preliminary data.</text>
</comment>
<evidence type="ECO:0000313" key="9">
    <source>
        <dbReference type="EMBL" id="KAG8230802.1"/>
    </source>
</evidence>
<dbReference type="GO" id="GO:0046872">
    <property type="term" value="F:metal ion binding"/>
    <property type="evidence" value="ECO:0007669"/>
    <property type="project" value="UniProtKB-KW"/>
</dbReference>
<evidence type="ECO:0000256" key="5">
    <source>
        <dbReference type="ARBA" id="ARBA00022801"/>
    </source>
</evidence>
<sequence length="377" mass="43369">MITLFSMSKYWKDAASVLVLVRSLLHNSLSKGNNARTAVKCPADYKILVVKRAAKSSFMPNGYVFPGGLCHEADASKEWLELYNTINVGPSRTTYPFSPEKDVNKIRSNNCLSFNGNGDLPKPLSLRITAIRELFEESGILLVRSKRIDEKTDYFSSTRASYLYSDEIIEWQSRIQQDPKEFINFCHHFNCVPDVWSLKDWSFWLTPLHVSSKRFDTAFFITALSHIPPTRPDEKEVSDLKWSTPTELLENHSLQKLWLPPPQFYELSRIRDNFTKIQKAMEHSSSWVGCDRWMPVEIKANDGRVYLLPGDEVYPKVPDYEGSKVNNDTNETAGAQSMKELRANSSRLHRFEIRGAHDQDIVISHFPSTDHVYPKKK</sequence>
<dbReference type="Gene3D" id="3.90.79.10">
    <property type="entry name" value="Nucleoside Triphosphate Pyrophosphohydrolase"/>
    <property type="match status" value="1"/>
</dbReference>
<reference evidence="9" key="1">
    <citation type="submission" date="2013-04" db="EMBL/GenBank/DDBJ databases">
        <authorList>
            <person name="Qu J."/>
            <person name="Murali S.C."/>
            <person name="Bandaranaike D."/>
            <person name="Bellair M."/>
            <person name="Blankenburg K."/>
            <person name="Chao H."/>
            <person name="Dinh H."/>
            <person name="Doddapaneni H."/>
            <person name="Downs B."/>
            <person name="Dugan-Rocha S."/>
            <person name="Elkadiri S."/>
            <person name="Gnanaolivu R.D."/>
            <person name="Hernandez B."/>
            <person name="Javaid M."/>
            <person name="Jayaseelan J.C."/>
            <person name="Lee S."/>
            <person name="Li M."/>
            <person name="Ming W."/>
            <person name="Munidasa M."/>
            <person name="Muniz J."/>
            <person name="Nguyen L."/>
            <person name="Ongeri F."/>
            <person name="Osuji N."/>
            <person name="Pu L.-L."/>
            <person name="Puazo M."/>
            <person name="Qu C."/>
            <person name="Quiroz J."/>
            <person name="Raj R."/>
            <person name="Weissenberger G."/>
            <person name="Xin Y."/>
            <person name="Zou X."/>
            <person name="Han Y."/>
            <person name="Richards S."/>
            <person name="Worley K."/>
            <person name="Muzny D."/>
            <person name="Gibbs R."/>
        </authorList>
    </citation>
    <scope>NUCLEOTIDE SEQUENCE</scope>
    <source>
        <strain evidence="9">Sampled in the wild</strain>
    </source>
</reference>
<evidence type="ECO:0000256" key="6">
    <source>
        <dbReference type="ARBA" id="ARBA00022842"/>
    </source>
</evidence>
<feature type="domain" description="Nudix hydrolase" evidence="8">
    <location>
        <begin position="10"/>
        <end position="265"/>
    </location>
</feature>
<evidence type="ECO:0000259" key="8">
    <source>
        <dbReference type="PROSITE" id="PS51462"/>
    </source>
</evidence>
<protein>
    <recommendedName>
        <fullName evidence="8">Nudix hydrolase domain-containing protein</fullName>
    </recommendedName>
</protein>
<dbReference type="PANTHER" id="PTHR12318">
    <property type="entry name" value="TESTOSTERONE-REGULATED PROTEIN RP2"/>
    <property type="match status" value="1"/>
</dbReference>
<dbReference type="AlphaFoldDB" id="A0A8K0KAJ7"/>
<dbReference type="PANTHER" id="PTHR12318:SF0">
    <property type="entry name" value="ACYL-COENZYME A DIPHOSPHATASE NUDT19"/>
    <property type="match status" value="1"/>
</dbReference>
<comment type="similarity">
    <text evidence="3">Belongs to the Nudix hydrolase family.</text>
</comment>
<dbReference type="InterPro" id="IPR039121">
    <property type="entry name" value="NUDT19"/>
</dbReference>
<keyword evidence="10" id="KW-1185">Reference proteome</keyword>
<dbReference type="CDD" id="cd18870">
    <property type="entry name" value="NUDIX_AcylCoAdiphos_Nudt19"/>
    <property type="match status" value="1"/>
</dbReference>
<evidence type="ECO:0000256" key="4">
    <source>
        <dbReference type="ARBA" id="ARBA00022723"/>
    </source>
</evidence>
<gene>
    <name evidence="9" type="ORF">J437_LFUL010581</name>
</gene>
<evidence type="ECO:0000256" key="2">
    <source>
        <dbReference type="ARBA" id="ARBA00001946"/>
    </source>
</evidence>
<comment type="cofactor">
    <cofactor evidence="1">
        <name>Mn(2+)</name>
        <dbReference type="ChEBI" id="CHEBI:29035"/>
    </cofactor>
</comment>
<accession>A0A8K0KAJ7</accession>
<keyword evidence="7" id="KW-0464">Manganese</keyword>
<organism evidence="9 10">
    <name type="scientific">Ladona fulva</name>
    <name type="common">Scarce chaser dragonfly</name>
    <name type="synonym">Libellula fulva</name>
    <dbReference type="NCBI Taxonomy" id="123851"/>
    <lineage>
        <taxon>Eukaryota</taxon>
        <taxon>Metazoa</taxon>
        <taxon>Ecdysozoa</taxon>
        <taxon>Arthropoda</taxon>
        <taxon>Hexapoda</taxon>
        <taxon>Insecta</taxon>
        <taxon>Pterygota</taxon>
        <taxon>Palaeoptera</taxon>
        <taxon>Odonata</taxon>
        <taxon>Epiprocta</taxon>
        <taxon>Anisoptera</taxon>
        <taxon>Libelluloidea</taxon>
        <taxon>Libellulidae</taxon>
        <taxon>Ladona</taxon>
    </lineage>
</organism>
<dbReference type="GO" id="GO:0016818">
    <property type="term" value="F:hydrolase activity, acting on acid anhydrides, in phosphorus-containing anhydrides"/>
    <property type="evidence" value="ECO:0007669"/>
    <property type="project" value="InterPro"/>
</dbReference>
<proteinExistence type="inferred from homology"/>
<keyword evidence="5" id="KW-0378">Hydrolase</keyword>
<comment type="cofactor">
    <cofactor evidence="2">
        <name>Mg(2+)</name>
        <dbReference type="ChEBI" id="CHEBI:18420"/>
    </cofactor>
</comment>
<name>A0A8K0KAJ7_LADFU</name>
<dbReference type="InterPro" id="IPR015797">
    <property type="entry name" value="NUDIX_hydrolase-like_dom_sf"/>
</dbReference>
<dbReference type="OrthoDB" id="1695362at2759"/>
<dbReference type="GO" id="GO:0005739">
    <property type="term" value="C:mitochondrion"/>
    <property type="evidence" value="ECO:0007669"/>
    <property type="project" value="TreeGrafter"/>
</dbReference>
<evidence type="ECO:0000313" key="10">
    <source>
        <dbReference type="Proteomes" id="UP000792457"/>
    </source>
</evidence>
<keyword evidence="6" id="KW-0460">Magnesium</keyword>
<dbReference type="Proteomes" id="UP000792457">
    <property type="component" value="Unassembled WGS sequence"/>
</dbReference>
<dbReference type="PROSITE" id="PS51462">
    <property type="entry name" value="NUDIX"/>
    <property type="match status" value="1"/>
</dbReference>